<reference evidence="3 4" key="1">
    <citation type="submission" date="2011-08" db="EMBL/GenBank/DDBJ databases">
        <title>The Genome Sequence of Clostridium hathewayi WAL-18680.</title>
        <authorList>
            <consortium name="The Broad Institute Genome Sequencing Platform"/>
            <person name="Earl A."/>
            <person name="Ward D."/>
            <person name="Feldgarden M."/>
            <person name="Gevers D."/>
            <person name="Finegold S.M."/>
            <person name="Summanen P.H."/>
            <person name="Molitoris D.R."/>
            <person name="Song M."/>
            <person name="Daigneault M."/>
            <person name="Allen-Vercoe E."/>
            <person name="Young S.K."/>
            <person name="Zeng Q."/>
            <person name="Gargeya S."/>
            <person name="Fitzgerald M."/>
            <person name="Haas B."/>
            <person name="Abouelleil A."/>
            <person name="Alvarado L."/>
            <person name="Arachchi H.M."/>
            <person name="Berlin A."/>
            <person name="Brown A."/>
            <person name="Chapman S.B."/>
            <person name="Chen Z."/>
            <person name="Dunbar C."/>
            <person name="Freedman E."/>
            <person name="Gearin G."/>
            <person name="Gellesch M."/>
            <person name="Goldberg J."/>
            <person name="Griggs A."/>
            <person name="Gujja S."/>
            <person name="Heiman D."/>
            <person name="Howarth C."/>
            <person name="Larson L."/>
            <person name="Lui A."/>
            <person name="MacDonald P.J.P."/>
            <person name="Montmayeur A."/>
            <person name="Murphy C."/>
            <person name="Neiman D."/>
            <person name="Pearson M."/>
            <person name="Priest M."/>
            <person name="Roberts A."/>
            <person name="Saif S."/>
            <person name="Shea T."/>
            <person name="Shenoy N."/>
            <person name="Sisk P."/>
            <person name="Stolte C."/>
            <person name="Sykes S."/>
            <person name="Wortman J."/>
            <person name="Nusbaum C."/>
            <person name="Birren B."/>
        </authorList>
    </citation>
    <scope>NUCLEOTIDE SEQUENCE [LARGE SCALE GENOMIC DNA]</scope>
    <source>
        <strain evidence="3 4">WAL-18680</strain>
    </source>
</reference>
<dbReference type="EMBL" id="ADLN01000001">
    <property type="protein sequence ID" value="EHI61754.1"/>
    <property type="molecule type" value="Genomic_DNA"/>
</dbReference>
<evidence type="ECO:0000313" key="3">
    <source>
        <dbReference type="EMBL" id="EHI61754.1"/>
    </source>
</evidence>
<organism evidence="3 4">
    <name type="scientific">Hungatella hathewayi WAL-18680</name>
    <dbReference type="NCBI Taxonomy" id="742737"/>
    <lineage>
        <taxon>Bacteria</taxon>
        <taxon>Bacillati</taxon>
        <taxon>Bacillota</taxon>
        <taxon>Clostridia</taxon>
        <taxon>Lachnospirales</taxon>
        <taxon>Lachnospiraceae</taxon>
        <taxon>Hungatella</taxon>
    </lineage>
</organism>
<feature type="transmembrane region" description="Helical" evidence="1">
    <location>
        <begin position="150"/>
        <end position="168"/>
    </location>
</feature>
<dbReference type="Gene3D" id="1.20.120.1220">
    <property type="match status" value="1"/>
</dbReference>
<keyword evidence="1" id="KW-0812">Transmembrane</keyword>
<dbReference type="HOGENOM" id="CLU_057101_4_1_9"/>
<protein>
    <recommendedName>
        <fullName evidence="2">Prepilin type IV endopeptidase peptidase domain-containing protein</fullName>
    </recommendedName>
</protein>
<feature type="transmembrane region" description="Helical" evidence="1">
    <location>
        <begin position="20"/>
        <end position="37"/>
    </location>
</feature>
<gene>
    <name evidence="3" type="ORF">HMPREF9473_00205</name>
</gene>
<name>G5I9L5_9FIRM</name>
<sequence>MVILAGGAVYDLREHRIPNWWVFGGAGIGMGLLWWLSMGNVERAWEVPVWFLVRCVATSAVFFPLFYVRMIGAGDIKLMAVICGFLGPWDGSLSIVYGFLIGAAMSLIKMLVQRTLFRRLNYLYAYVRRLILTKEVTAYHDPSRDGYTHTIPFGLCLFLGALVYLFFIKG</sequence>
<dbReference type="PATRIC" id="fig|742737.3.peg.199"/>
<keyword evidence="1" id="KW-0472">Membrane</keyword>
<dbReference type="GO" id="GO:0004190">
    <property type="term" value="F:aspartic-type endopeptidase activity"/>
    <property type="evidence" value="ECO:0007669"/>
    <property type="project" value="InterPro"/>
</dbReference>
<dbReference type="Pfam" id="PF01478">
    <property type="entry name" value="Peptidase_A24"/>
    <property type="match status" value="1"/>
</dbReference>
<dbReference type="GO" id="GO:0016020">
    <property type="term" value="C:membrane"/>
    <property type="evidence" value="ECO:0007669"/>
    <property type="project" value="InterPro"/>
</dbReference>
<feature type="domain" description="Prepilin type IV endopeptidase peptidase" evidence="2">
    <location>
        <begin position="3"/>
        <end position="106"/>
    </location>
</feature>
<evidence type="ECO:0000313" key="4">
    <source>
        <dbReference type="Proteomes" id="UP000005384"/>
    </source>
</evidence>
<keyword evidence="4" id="KW-1185">Reference proteome</keyword>
<evidence type="ECO:0000256" key="1">
    <source>
        <dbReference type="SAM" id="Phobius"/>
    </source>
</evidence>
<proteinExistence type="predicted"/>
<feature type="transmembrane region" description="Helical" evidence="1">
    <location>
        <begin position="49"/>
        <end position="68"/>
    </location>
</feature>
<dbReference type="Proteomes" id="UP000005384">
    <property type="component" value="Unassembled WGS sequence"/>
</dbReference>
<dbReference type="AlphaFoldDB" id="G5I9L5"/>
<feature type="transmembrane region" description="Helical" evidence="1">
    <location>
        <begin position="80"/>
        <end position="108"/>
    </location>
</feature>
<accession>G5I9L5</accession>
<dbReference type="InterPro" id="IPR000045">
    <property type="entry name" value="Prepilin_IV_endopep_pep"/>
</dbReference>
<evidence type="ECO:0000259" key="2">
    <source>
        <dbReference type="Pfam" id="PF01478"/>
    </source>
</evidence>
<comment type="caution">
    <text evidence="3">The sequence shown here is derived from an EMBL/GenBank/DDBJ whole genome shotgun (WGS) entry which is preliminary data.</text>
</comment>
<keyword evidence="1" id="KW-1133">Transmembrane helix</keyword>